<feature type="transmembrane region" description="Helical" evidence="1">
    <location>
        <begin position="257"/>
        <end position="279"/>
    </location>
</feature>
<dbReference type="Proteomes" id="UP000176511">
    <property type="component" value="Unassembled WGS sequence"/>
</dbReference>
<dbReference type="EMBL" id="MFLE01000026">
    <property type="protein sequence ID" value="OGG61038.1"/>
    <property type="molecule type" value="Genomic_DNA"/>
</dbReference>
<reference evidence="3 4" key="1">
    <citation type="journal article" date="2016" name="Nat. Commun.">
        <title>Thousands of microbial genomes shed light on interconnected biogeochemical processes in an aquifer system.</title>
        <authorList>
            <person name="Anantharaman K."/>
            <person name="Brown C.T."/>
            <person name="Hug L.A."/>
            <person name="Sharon I."/>
            <person name="Castelle C.J."/>
            <person name="Probst A.J."/>
            <person name="Thomas B.C."/>
            <person name="Singh A."/>
            <person name="Wilkins M.J."/>
            <person name="Karaoz U."/>
            <person name="Brodie E.L."/>
            <person name="Williams K.H."/>
            <person name="Hubbard S.S."/>
            <person name="Banfield J.F."/>
        </authorList>
    </citation>
    <scope>NUCLEOTIDE SEQUENCE [LARGE SCALE GENOMIC DNA]</scope>
</reference>
<evidence type="ECO:0000313" key="4">
    <source>
        <dbReference type="Proteomes" id="UP000176511"/>
    </source>
</evidence>
<gene>
    <name evidence="3" type="ORF">A3C87_01925</name>
</gene>
<proteinExistence type="predicted"/>
<dbReference type="AlphaFoldDB" id="A0A1F6DI02"/>
<dbReference type="STRING" id="1798491.A3C87_01925"/>
<comment type="caution">
    <text evidence="3">The sequence shown here is derived from an EMBL/GenBank/DDBJ whole genome shotgun (WGS) entry which is preliminary data.</text>
</comment>
<feature type="transmembrane region" description="Helical" evidence="1">
    <location>
        <begin position="329"/>
        <end position="356"/>
    </location>
</feature>
<name>A0A1F6DI02_9BACT</name>
<keyword evidence="1" id="KW-1133">Transmembrane helix</keyword>
<evidence type="ECO:0000256" key="1">
    <source>
        <dbReference type="SAM" id="Phobius"/>
    </source>
</evidence>
<accession>A0A1F6DI02</accession>
<keyword evidence="1" id="KW-0812">Transmembrane</keyword>
<feature type="transmembrane region" description="Helical" evidence="1">
    <location>
        <begin position="219"/>
        <end position="237"/>
    </location>
</feature>
<keyword evidence="1" id="KW-0472">Membrane</keyword>
<evidence type="ECO:0008006" key="5">
    <source>
        <dbReference type="Google" id="ProtNLM"/>
    </source>
</evidence>
<protein>
    <recommendedName>
        <fullName evidence="5">Polymer-forming cytoskeletal protein</fullName>
    </recommendedName>
</protein>
<evidence type="ECO:0000256" key="2">
    <source>
        <dbReference type="SAM" id="SignalP"/>
    </source>
</evidence>
<feature type="chain" id="PRO_5009523884" description="Polymer-forming cytoskeletal protein" evidence="2">
    <location>
        <begin position="22"/>
        <end position="367"/>
    </location>
</feature>
<organism evidence="3 4">
    <name type="scientific">Candidatus Kaiserbacteria bacterium RIFCSPHIGHO2_02_FULL_49_34</name>
    <dbReference type="NCBI Taxonomy" id="1798491"/>
    <lineage>
        <taxon>Bacteria</taxon>
        <taxon>Candidatus Kaiseribacteriota</taxon>
    </lineage>
</organism>
<sequence>MMRFFTLMYVVVLCAPLAAHASPIIRVADTITLGATELVQGDWYSAGGVVTLSGSVNGDAYVAAGTVTINAPVKEDAVILGGAVRINADVGDDVRVVGGDVVITGTVGGDVIIIGGTLHIADTAKISGDVIVMAESVTVEGAVAGDIFARVSNLTLNAVVHGNVRAPMVHTLTLEKTTDIRGTLTYSSPSELVKADTAAVTGEITYTKTVIPGIDLADVVWTFFTILLLAAAVQGVLLKKLQQLAVTTHSRKGTAALVGIGAFLATPLLALLLFVLGITAPIGGITVALFVVYVTAAFGFATVLLGLYAYRFHNKILLPTWRTTLIGAILATVLVLIVPFLAFLAVITIPLGVLVLETYRTLIGKGR</sequence>
<feature type="transmembrane region" description="Helical" evidence="1">
    <location>
        <begin position="285"/>
        <end position="308"/>
    </location>
</feature>
<feature type="signal peptide" evidence="2">
    <location>
        <begin position="1"/>
        <end position="21"/>
    </location>
</feature>
<keyword evidence="2" id="KW-0732">Signal</keyword>
<evidence type="ECO:0000313" key="3">
    <source>
        <dbReference type="EMBL" id="OGG61038.1"/>
    </source>
</evidence>